<dbReference type="PANTHER" id="PTHR10663">
    <property type="entry name" value="GUANYL-NUCLEOTIDE EXCHANGE FACTOR"/>
    <property type="match status" value="1"/>
</dbReference>
<gene>
    <name evidence="7" type="ORF">P4O66_016404</name>
</gene>
<dbReference type="GO" id="GO:0005543">
    <property type="term" value="F:phospholipid binding"/>
    <property type="evidence" value="ECO:0007669"/>
    <property type="project" value="InterPro"/>
</dbReference>
<dbReference type="InterPro" id="IPR041681">
    <property type="entry name" value="PH_9"/>
</dbReference>
<reference evidence="7" key="1">
    <citation type="submission" date="2023-03" db="EMBL/GenBank/DDBJ databases">
        <title>Electrophorus voltai genome.</title>
        <authorList>
            <person name="Bian C."/>
        </authorList>
    </citation>
    <scope>NUCLEOTIDE SEQUENCE</scope>
    <source>
        <strain evidence="7">CB-2022</strain>
        <tissue evidence="7">Muscle</tissue>
    </source>
</reference>
<dbReference type="InterPro" id="IPR035999">
    <property type="entry name" value="Sec7_dom_sf"/>
</dbReference>
<comment type="caution">
    <text evidence="7">The sequence shown here is derived from an EMBL/GenBank/DDBJ whole genome shotgun (WGS) entry which is preliminary data.</text>
</comment>
<keyword evidence="3" id="KW-0472">Membrane</keyword>
<dbReference type="PROSITE" id="PS50003">
    <property type="entry name" value="PH_DOMAIN"/>
    <property type="match status" value="1"/>
</dbReference>
<comment type="subcellular location">
    <subcellularLocation>
        <location evidence="1">Cell projection</location>
        <location evidence="1">Ruffle membrane</location>
    </subcellularLocation>
</comment>
<dbReference type="SUPFAM" id="SSF50729">
    <property type="entry name" value="PH domain-like"/>
    <property type="match status" value="1"/>
</dbReference>
<keyword evidence="2" id="KW-1003">Cell membrane</keyword>
<feature type="region of interest" description="Disordered" evidence="4">
    <location>
        <begin position="64"/>
        <end position="89"/>
    </location>
</feature>
<feature type="compositionally biased region" description="Basic and acidic residues" evidence="4">
    <location>
        <begin position="201"/>
        <end position="212"/>
    </location>
</feature>
<evidence type="ECO:0000256" key="1">
    <source>
        <dbReference type="ARBA" id="ARBA00004632"/>
    </source>
</evidence>
<feature type="region of interest" description="Disordered" evidence="4">
    <location>
        <begin position="201"/>
        <end position="228"/>
    </location>
</feature>
<dbReference type="FunFam" id="2.30.29.30:FF:000054">
    <property type="entry name" value="PH and SEC7 domain-containing protein 3"/>
    <property type="match status" value="1"/>
</dbReference>
<evidence type="ECO:0000259" key="6">
    <source>
        <dbReference type="PROSITE" id="PS50190"/>
    </source>
</evidence>
<dbReference type="CDD" id="cd13295">
    <property type="entry name" value="PH_EFA6"/>
    <property type="match status" value="1"/>
</dbReference>
<feature type="compositionally biased region" description="Basic and acidic residues" evidence="4">
    <location>
        <begin position="482"/>
        <end position="500"/>
    </location>
</feature>
<feature type="compositionally biased region" description="Basic and acidic residues" evidence="4">
    <location>
        <begin position="64"/>
        <end position="76"/>
    </location>
</feature>
<feature type="compositionally biased region" description="Polar residues" evidence="4">
    <location>
        <begin position="335"/>
        <end position="347"/>
    </location>
</feature>
<feature type="region of interest" description="Disordered" evidence="4">
    <location>
        <begin position="468"/>
        <end position="577"/>
    </location>
</feature>
<evidence type="ECO:0000313" key="7">
    <source>
        <dbReference type="EMBL" id="KAK1787928.1"/>
    </source>
</evidence>
<dbReference type="GO" id="GO:0032012">
    <property type="term" value="P:regulation of ARF protein signal transduction"/>
    <property type="evidence" value="ECO:0007669"/>
    <property type="project" value="InterPro"/>
</dbReference>
<dbReference type="Pfam" id="PF01369">
    <property type="entry name" value="Sec7"/>
    <property type="match status" value="1"/>
</dbReference>
<feature type="domain" description="PH" evidence="5">
    <location>
        <begin position="794"/>
        <end position="903"/>
    </location>
</feature>
<proteinExistence type="predicted"/>
<evidence type="ECO:0000256" key="3">
    <source>
        <dbReference type="ARBA" id="ARBA00023136"/>
    </source>
</evidence>
<feature type="domain" description="SEC7" evidence="6">
    <location>
        <begin position="588"/>
        <end position="750"/>
    </location>
</feature>
<dbReference type="FunFam" id="1.10.1000.11:FF:000002">
    <property type="entry name" value="Cytohesin 1"/>
    <property type="match status" value="1"/>
</dbReference>
<dbReference type="GO" id="GO:0005085">
    <property type="term" value="F:guanyl-nucleotide exchange factor activity"/>
    <property type="evidence" value="ECO:0007669"/>
    <property type="project" value="InterPro"/>
</dbReference>
<dbReference type="InterPro" id="IPR023394">
    <property type="entry name" value="Sec7_C_sf"/>
</dbReference>
<feature type="compositionally biased region" description="Polar residues" evidence="4">
    <location>
        <begin position="511"/>
        <end position="533"/>
    </location>
</feature>
<dbReference type="PRINTS" id="PR00683">
    <property type="entry name" value="SPECTRINPH"/>
</dbReference>
<dbReference type="SMART" id="SM00233">
    <property type="entry name" value="PH"/>
    <property type="match status" value="1"/>
</dbReference>
<dbReference type="InterPro" id="IPR001605">
    <property type="entry name" value="PH_dom-spectrin-type"/>
</dbReference>
<accession>A0AAD8YXV4</accession>
<dbReference type="SUPFAM" id="SSF48425">
    <property type="entry name" value="Sec7 domain"/>
    <property type="match status" value="1"/>
</dbReference>
<name>A0AAD8YXV4_9TELE</name>
<feature type="region of interest" description="Disordered" evidence="4">
    <location>
        <begin position="310"/>
        <end position="398"/>
    </location>
</feature>
<feature type="compositionally biased region" description="Polar residues" evidence="4">
    <location>
        <begin position="382"/>
        <end position="398"/>
    </location>
</feature>
<evidence type="ECO:0000256" key="2">
    <source>
        <dbReference type="ARBA" id="ARBA00022475"/>
    </source>
</evidence>
<sequence>RVNSELYTSLPCPLQPELLRFTIMERNLIFPVQSHYQETDGFAAEQPEPYLEAKLYIERMEQESKRRQKEACKDGSDGPLPPDGPEPLEHGVSVTVYPIRIPSMHLTCATVQWDVPSPSSSVNEINCRDGACMDLVVDPLSSDMPSLSQEDITVLIPEKEHRQTDTVLQQVPNVTAKAQDDSSQMYHTPDMNENVCIMPSNEKDQAPFKDTSRTSVASEDNGSGTFDKNFEKIQSNVSSEDSEIQFCIESSDALEEKNKNIKDTAAEAKQSLGDAGTTNACMELYSEEGRERRGSSENDLCHYEEDIDSKHHSRTAGQNLEEDHSQQTEEPNLMERSNQTHPSSTAASGEKAELPPEFPCGAKQSIEAIDSEMVKPKMDPELSQSEQLETTGNSDKSQQVISVATLDMTSNEMAQLEQLQHEKLQESMQVCRPEEQICGGHVESSLEMEPPEDTQQIEWLTGMEPSHQVAQYNSSDEVEQCEQSKHQEDSLDKKLIEDFKQSGCSEIEPTRQPNESKILSETESSELSKQSEFSVEKKPLEYSDESDLSHEEKLSKQSKQNECSSEEELERQVLQTPLMPESVEPVVLYENGNAQVTDREKARKLAERLYRLENIQRTDVVQHLDKDNDFSRAVGEEYLKFFDFTNQNLDEAIRSFLNEVVLIGESQERERVLECFSNRYQQCNADMYNSAGAVHTLTCALMLLNTDLHGQNVGKAMSFTDFVSNLNGMNEGENFNKDLLKTLYNSIKNHQLEWAVEETYLVKSMSLDPESDQDASLRSKSNPFQDIAHDKKATVFQKGFLKRKAHADIDGKRTPWGKRSWKIFYAVLKGMVLYLQKDEYRKDWQSSEEVLSIHHALAERAQDYTKRPHVFRLQTADWRVFLFEAASTEQMNSWIGRLNLVSALYSSPPFPAAVGSQRRFCRPILPATQSALTLEKQLQSHAASLQSFQEDLNALQQGVPEGRKKAREMEEHRLREEYLQHERCRYETYVQILEVWQTLSKSSETASGTDLTHFDKELWKGIAMEDEEDDEIDGGMMRSHSSPSLELEVAPPPIVKVRRNISERRTYRKIVIPRRNKEL</sequence>
<feature type="compositionally biased region" description="Basic and acidic residues" evidence="4">
    <location>
        <begin position="534"/>
        <end position="555"/>
    </location>
</feature>
<dbReference type="EMBL" id="JAROKS010000023">
    <property type="protein sequence ID" value="KAK1787928.1"/>
    <property type="molecule type" value="Genomic_DNA"/>
</dbReference>
<evidence type="ECO:0000259" key="5">
    <source>
        <dbReference type="PROSITE" id="PS50003"/>
    </source>
</evidence>
<dbReference type="CDD" id="cd00171">
    <property type="entry name" value="Sec7"/>
    <property type="match status" value="1"/>
</dbReference>
<dbReference type="AlphaFoldDB" id="A0AAD8YXV4"/>
<dbReference type="SMART" id="SM00222">
    <property type="entry name" value="Sec7"/>
    <property type="match status" value="1"/>
</dbReference>
<feature type="compositionally biased region" description="Polar residues" evidence="4">
    <location>
        <begin position="213"/>
        <end position="228"/>
    </location>
</feature>
<feature type="non-terminal residue" evidence="7">
    <location>
        <position position="1079"/>
    </location>
</feature>
<dbReference type="PROSITE" id="PS50190">
    <property type="entry name" value="SEC7"/>
    <property type="match status" value="1"/>
</dbReference>
<evidence type="ECO:0008006" key="9">
    <source>
        <dbReference type="Google" id="ProtNLM"/>
    </source>
</evidence>
<dbReference type="InterPro" id="IPR000904">
    <property type="entry name" value="Sec7_dom"/>
</dbReference>
<dbReference type="Gene3D" id="1.10.1000.11">
    <property type="entry name" value="Arf Nucleotide-binding Site Opener,domain 2"/>
    <property type="match status" value="1"/>
</dbReference>
<dbReference type="InterPro" id="IPR011993">
    <property type="entry name" value="PH-like_dom_sf"/>
</dbReference>
<dbReference type="Pfam" id="PF15410">
    <property type="entry name" value="PH_9"/>
    <property type="match status" value="1"/>
</dbReference>
<evidence type="ECO:0000256" key="4">
    <source>
        <dbReference type="SAM" id="MobiDB-lite"/>
    </source>
</evidence>
<organism evidence="7 8">
    <name type="scientific">Electrophorus voltai</name>
    <dbReference type="NCBI Taxonomy" id="2609070"/>
    <lineage>
        <taxon>Eukaryota</taxon>
        <taxon>Metazoa</taxon>
        <taxon>Chordata</taxon>
        <taxon>Craniata</taxon>
        <taxon>Vertebrata</taxon>
        <taxon>Euteleostomi</taxon>
        <taxon>Actinopterygii</taxon>
        <taxon>Neopterygii</taxon>
        <taxon>Teleostei</taxon>
        <taxon>Ostariophysi</taxon>
        <taxon>Gymnotiformes</taxon>
        <taxon>Gymnotoidei</taxon>
        <taxon>Gymnotidae</taxon>
        <taxon>Electrophorus</taxon>
    </lineage>
</organism>
<dbReference type="Gene3D" id="2.30.29.30">
    <property type="entry name" value="Pleckstrin-homology domain (PH domain)/Phosphotyrosine-binding domain (PTB)"/>
    <property type="match status" value="1"/>
</dbReference>
<keyword evidence="8" id="KW-1185">Reference proteome</keyword>
<dbReference type="Proteomes" id="UP001239994">
    <property type="component" value="Unassembled WGS sequence"/>
</dbReference>
<evidence type="ECO:0000313" key="8">
    <source>
        <dbReference type="Proteomes" id="UP001239994"/>
    </source>
</evidence>
<dbReference type="PANTHER" id="PTHR10663:SF338">
    <property type="entry name" value="PH AND SEC7 DOMAIN-CONTAINING PROTEIN 4"/>
    <property type="match status" value="1"/>
</dbReference>
<dbReference type="GO" id="GO:0032587">
    <property type="term" value="C:ruffle membrane"/>
    <property type="evidence" value="ECO:0007669"/>
    <property type="project" value="UniProtKB-SubCell"/>
</dbReference>
<protein>
    <recommendedName>
        <fullName evidence="9">PH domain-containing protein</fullName>
    </recommendedName>
</protein>
<dbReference type="InterPro" id="IPR001849">
    <property type="entry name" value="PH_domain"/>
</dbReference>